<reference evidence="2 3" key="1">
    <citation type="submission" date="2018-06" db="EMBL/GenBank/DDBJ databases">
        <title>Genomic Encyclopedia of Archaeal and Bacterial Type Strains, Phase II (KMG-II): from individual species to whole genera.</title>
        <authorList>
            <person name="Goeker M."/>
        </authorList>
    </citation>
    <scope>NUCLEOTIDE SEQUENCE [LARGE SCALE GENOMIC DNA]</scope>
    <source>
        <strain evidence="2 3">DSM 23857</strain>
    </source>
</reference>
<protein>
    <recommendedName>
        <fullName evidence="4">DUF3108 domain-containing protein</fullName>
    </recommendedName>
</protein>
<dbReference type="AlphaFoldDB" id="A0A327QAV0"/>
<organism evidence="2 3">
    <name type="scientific">Chitinophaga skermanii</name>
    <dbReference type="NCBI Taxonomy" id="331697"/>
    <lineage>
        <taxon>Bacteria</taxon>
        <taxon>Pseudomonadati</taxon>
        <taxon>Bacteroidota</taxon>
        <taxon>Chitinophagia</taxon>
        <taxon>Chitinophagales</taxon>
        <taxon>Chitinophagaceae</taxon>
        <taxon>Chitinophaga</taxon>
    </lineage>
</organism>
<evidence type="ECO:0008006" key="4">
    <source>
        <dbReference type="Google" id="ProtNLM"/>
    </source>
</evidence>
<gene>
    <name evidence="2" type="ORF">LX64_03776</name>
</gene>
<sequence length="226" mass="25549">MQLKLLLSLLALCAFTPSTTKDIYDDANEWKVSIDDGWFTAKIVQYGPYTTSSKRTGVIKSSPAERFKEKKLAFNYTVTSVHDTSNVQVLYTPAIAFMEAGLPNYLEPKTNSSNYYYAVFSYPQKADSIKGEMILKAPHYLMLNDNKSIGVLTQGKKEFTITANNKFGIVNSYEKMCYEIRDRKKVIAAYRVEKVPKMWVAQNIDDNTKSLVAAAFGALLLKEKDE</sequence>
<evidence type="ECO:0000313" key="2">
    <source>
        <dbReference type="EMBL" id="RAJ01560.1"/>
    </source>
</evidence>
<accession>A0A327QAV0</accession>
<dbReference type="RefSeq" id="WP_111599199.1">
    <property type="nucleotide sequence ID" value="NZ_QLLL01000007.1"/>
</dbReference>
<evidence type="ECO:0000313" key="3">
    <source>
        <dbReference type="Proteomes" id="UP000249547"/>
    </source>
</evidence>
<keyword evidence="3" id="KW-1185">Reference proteome</keyword>
<feature type="chain" id="PRO_5016292967" description="DUF3108 domain-containing protein" evidence="1">
    <location>
        <begin position="21"/>
        <end position="226"/>
    </location>
</feature>
<feature type="signal peptide" evidence="1">
    <location>
        <begin position="1"/>
        <end position="20"/>
    </location>
</feature>
<evidence type="ECO:0000256" key="1">
    <source>
        <dbReference type="SAM" id="SignalP"/>
    </source>
</evidence>
<dbReference type="EMBL" id="QLLL01000007">
    <property type="protein sequence ID" value="RAJ01560.1"/>
    <property type="molecule type" value="Genomic_DNA"/>
</dbReference>
<dbReference type="Proteomes" id="UP000249547">
    <property type="component" value="Unassembled WGS sequence"/>
</dbReference>
<keyword evidence="1" id="KW-0732">Signal</keyword>
<proteinExistence type="predicted"/>
<dbReference type="OrthoDB" id="657859at2"/>
<name>A0A327QAV0_9BACT</name>
<comment type="caution">
    <text evidence="2">The sequence shown here is derived from an EMBL/GenBank/DDBJ whole genome shotgun (WGS) entry which is preliminary data.</text>
</comment>